<dbReference type="EMBL" id="BKAJ01000045">
    <property type="protein sequence ID" value="GEP55694.1"/>
    <property type="molecule type" value="Genomic_DNA"/>
</dbReference>
<feature type="domain" description="Methyltransferase type 12" evidence="1">
    <location>
        <begin position="62"/>
        <end position="159"/>
    </location>
</feature>
<dbReference type="AlphaFoldDB" id="A0A512N9N9"/>
<proteinExistence type="predicted"/>
<gene>
    <name evidence="2" type="ORF">RSO01_28600</name>
</gene>
<dbReference type="CDD" id="cd02440">
    <property type="entry name" value="AdoMet_MTases"/>
    <property type="match status" value="1"/>
</dbReference>
<protein>
    <recommendedName>
        <fullName evidence="1">Methyltransferase type 12 domain-containing protein</fullName>
    </recommendedName>
</protein>
<dbReference type="SUPFAM" id="SSF53335">
    <property type="entry name" value="S-adenosyl-L-methionine-dependent methyltransferases"/>
    <property type="match status" value="1"/>
</dbReference>
<evidence type="ECO:0000313" key="2">
    <source>
        <dbReference type="EMBL" id="GEP55694.1"/>
    </source>
</evidence>
<dbReference type="InterPro" id="IPR029063">
    <property type="entry name" value="SAM-dependent_MTases_sf"/>
</dbReference>
<keyword evidence="3" id="KW-1185">Reference proteome</keyword>
<dbReference type="RefSeq" id="WP_218037337.1">
    <property type="nucleotide sequence ID" value="NZ_BKAJ01000045.1"/>
</dbReference>
<accession>A0A512N9N9</accession>
<comment type="caution">
    <text evidence="2">The sequence shown here is derived from an EMBL/GenBank/DDBJ whole genome shotgun (WGS) entry which is preliminary data.</text>
</comment>
<dbReference type="InterPro" id="IPR013217">
    <property type="entry name" value="Methyltransf_12"/>
</dbReference>
<evidence type="ECO:0000313" key="3">
    <source>
        <dbReference type="Proteomes" id="UP000321058"/>
    </source>
</evidence>
<dbReference type="Gene3D" id="3.40.50.150">
    <property type="entry name" value="Vaccinia Virus protein VP39"/>
    <property type="match status" value="1"/>
</dbReference>
<name>A0A512N9N9_9HYPH</name>
<reference evidence="2 3" key="1">
    <citation type="submission" date="2019-07" db="EMBL/GenBank/DDBJ databases">
        <title>Whole genome shotgun sequence of Reyranella soli NBRC 108950.</title>
        <authorList>
            <person name="Hosoyama A."/>
            <person name="Uohara A."/>
            <person name="Ohji S."/>
            <person name="Ichikawa N."/>
        </authorList>
    </citation>
    <scope>NUCLEOTIDE SEQUENCE [LARGE SCALE GENOMIC DNA]</scope>
    <source>
        <strain evidence="2 3">NBRC 108950</strain>
    </source>
</reference>
<evidence type="ECO:0000259" key="1">
    <source>
        <dbReference type="Pfam" id="PF08242"/>
    </source>
</evidence>
<dbReference type="Proteomes" id="UP000321058">
    <property type="component" value="Unassembled WGS sequence"/>
</dbReference>
<organism evidence="2 3">
    <name type="scientific">Reyranella soli</name>
    <dbReference type="NCBI Taxonomy" id="1230389"/>
    <lineage>
        <taxon>Bacteria</taxon>
        <taxon>Pseudomonadati</taxon>
        <taxon>Pseudomonadota</taxon>
        <taxon>Alphaproteobacteria</taxon>
        <taxon>Hyphomicrobiales</taxon>
        <taxon>Reyranellaceae</taxon>
        <taxon>Reyranella</taxon>
    </lineage>
</organism>
<sequence length="416" mass="45916">MTLPSPMDEVRAQYEALPYPPRDPRDEAIRLITGTPSHILEINHYLYSGRLNFMRPFRALVAGGGTGDACIMLAQQLVDRRCPGEVVYLDISTASRQICEARAKARGLRNINFITGSLLDLPSMAIGQFDYIDCTGVLHHLPDPAAGMRALASVLNPDGGMGVMLYGEYGRSGVYPLQELLRTLAPPSMALEDRIAMSKRLIRFLPTTNLFRRNPYLNDHVTGGDAGLYDLLLHSCDRAFTVPDIGAMAQQSGLRVVAFLEPVRYEPATYMSDPIIARQASSLPLVERAAFAERLAGNLRTHVFYATRAGFDTVARPEDTSAIPVLREMDAQKLAAGLQPGTPLIANLDGFPWRAQLPSLAPRIVSQIDGRKTVAEIYTALGAQGGLPQWEDFYTQFEDLYVKLNGVNHLLLRFRT</sequence>
<dbReference type="Pfam" id="PF08242">
    <property type="entry name" value="Methyltransf_12"/>
    <property type="match status" value="1"/>
</dbReference>